<evidence type="ECO:0000313" key="1">
    <source>
        <dbReference type="EMBL" id="CAA6810340.1"/>
    </source>
</evidence>
<dbReference type="EMBL" id="CACVAU010000034">
    <property type="protein sequence ID" value="CAA6810340.1"/>
    <property type="molecule type" value="Genomic_DNA"/>
</dbReference>
<protein>
    <submittedName>
        <fullName evidence="1">Uncharacterized protein</fullName>
    </submittedName>
</protein>
<gene>
    <name evidence="1" type="ORF">HELGO_WM37153</name>
</gene>
<dbReference type="AlphaFoldDB" id="A0A6S6T4G3"/>
<organism evidence="1">
    <name type="scientific">uncultured Sulfurovum sp</name>
    <dbReference type="NCBI Taxonomy" id="269237"/>
    <lineage>
        <taxon>Bacteria</taxon>
        <taxon>Pseudomonadati</taxon>
        <taxon>Campylobacterota</taxon>
        <taxon>Epsilonproteobacteria</taxon>
        <taxon>Campylobacterales</taxon>
        <taxon>Sulfurovaceae</taxon>
        <taxon>Sulfurovum</taxon>
        <taxon>environmental samples</taxon>
    </lineage>
</organism>
<proteinExistence type="predicted"/>
<name>A0A6S6T4G3_9BACT</name>
<accession>A0A6S6T4G3</accession>
<sequence>MEYKKFKEVLKKNQLTVKKFSELAGISYATCNTWSNRGAVSAWVESWLNLYIQNKNLKENNSTVSNEEYQELLKLKESLHAVMSGLNTEK</sequence>
<reference evidence="1" key="1">
    <citation type="submission" date="2020-01" db="EMBL/GenBank/DDBJ databases">
        <authorList>
            <person name="Meier V. D."/>
            <person name="Meier V D."/>
        </authorList>
    </citation>
    <scope>NUCLEOTIDE SEQUENCE</scope>
    <source>
        <strain evidence="1">HLG_WM_MAG_05</strain>
    </source>
</reference>